<dbReference type="EMBL" id="BMML01000018">
    <property type="protein sequence ID" value="GGN30514.1"/>
    <property type="molecule type" value="Genomic_DNA"/>
</dbReference>
<comment type="caution">
    <text evidence="2">The sequence shown here is derived from an EMBL/GenBank/DDBJ whole genome shotgun (WGS) entry which is preliminary data.</text>
</comment>
<dbReference type="Proteomes" id="UP000653411">
    <property type="component" value="Unassembled WGS sequence"/>
</dbReference>
<feature type="compositionally biased region" description="Low complexity" evidence="1">
    <location>
        <begin position="9"/>
        <end position="25"/>
    </location>
</feature>
<evidence type="ECO:0000313" key="3">
    <source>
        <dbReference type="Proteomes" id="UP000653411"/>
    </source>
</evidence>
<sequence length="75" mass="7556">MPGDLADPGTGAVHGGVAADGDVNGSHLIHTDLPRNPSRAFFSAVSSGEIKSPSTDSGHDEALAESTPPFTANSR</sequence>
<gene>
    <name evidence="2" type="ORF">GCM10011578_067700</name>
</gene>
<feature type="region of interest" description="Disordered" evidence="1">
    <location>
        <begin position="1"/>
        <end position="75"/>
    </location>
</feature>
<keyword evidence="3" id="KW-1185">Reference proteome</keyword>
<reference evidence="2" key="1">
    <citation type="journal article" date="2014" name="Int. J. Syst. Evol. Microbiol.">
        <title>Complete genome sequence of Corynebacterium casei LMG S-19264T (=DSM 44701T), isolated from a smear-ripened cheese.</title>
        <authorList>
            <consortium name="US DOE Joint Genome Institute (JGI-PGF)"/>
            <person name="Walter F."/>
            <person name="Albersmeier A."/>
            <person name="Kalinowski J."/>
            <person name="Ruckert C."/>
        </authorList>
    </citation>
    <scope>NUCLEOTIDE SEQUENCE</scope>
    <source>
        <strain evidence="2">CGMCC 4.7110</strain>
    </source>
</reference>
<proteinExistence type="predicted"/>
<reference evidence="2" key="2">
    <citation type="submission" date="2020-09" db="EMBL/GenBank/DDBJ databases">
        <authorList>
            <person name="Sun Q."/>
            <person name="Zhou Y."/>
        </authorList>
    </citation>
    <scope>NUCLEOTIDE SEQUENCE</scope>
    <source>
        <strain evidence="2">CGMCC 4.7110</strain>
    </source>
</reference>
<organism evidence="2 3">
    <name type="scientific">Streptomyces fuscichromogenes</name>
    <dbReference type="NCBI Taxonomy" id="1324013"/>
    <lineage>
        <taxon>Bacteria</taxon>
        <taxon>Bacillati</taxon>
        <taxon>Actinomycetota</taxon>
        <taxon>Actinomycetes</taxon>
        <taxon>Kitasatosporales</taxon>
        <taxon>Streptomycetaceae</taxon>
        <taxon>Streptomyces</taxon>
    </lineage>
</organism>
<dbReference type="AlphaFoldDB" id="A0A917XIM6"/>
<evidence type="ECO:0000256" key="1">
    <source>
        <dbReference type="SAM" id="MobiDB-lite"/>
    </source>
</evidence>
<accession>A0A917XIM6</accession>
<name>A0A917XIM6_9ACTN</name>
<protein>
    <submittedName>
        <fullName evidence="2">Uncharacterized protein</fullName>
    </submittedName>
</protein>
<evidence type="ECO:0000313" key="2">
    <source>
        <dbReference type="EMBL" id="GGN30514.1"/>
    </source>
</evidence>